<feature type="compositionally biased region" description="Low complexity" evidence="8">
    <location>
        <begin position="1089"/>
        <end position="1101"/>
    </location>
</feature>
<comment type="similarity">
    <text evidence="3">Belongs to the DNA polymerase type-B-like family.</text>
</comment>
<keyword evidence="5" id="KW-0808">Transferase</keyword>
<reference evidence="11 12" key="1">
    <citation type="submission" date="2017-04" db="EMBL/GenBank/DDBJ databases">
        <title>Draft genome sequence of Marssonina coronaria NL1: causal agent of apple blotch.</title>
        <authorList>
            <person name="Cheng Q."/>
        </authorList>
    </citation>
    <scope>NUCLEOTIDE SEQUENCE [LARGE SCALE GENOMIC DNA]</scope>
    <source>
        <strain evidence="11 12">NL1</strain>
    </source>
</reference>
<dbReference type="PANTHER" id="PTHR12271">
    <property type="entry name" value="POLY A POLYMERASE CID PAP -RELATED"/>
    <property type="match status" value="1"/>
</dbReference>
<dbReference type="GO" id="GO:0031123">
    <property type="term" value="P:RNA 3'-end processing"/>
    <property type="evidence" value="ECO:0007669"/>
    <property type="project" value="TreeGrafter"/>
</dbReference>
<gene>
    <name evidence="11" type="ORF">B2J93_8239</name>
</gene>
<dbReference type="EMBL" id="MZNU01000414">
    <property type="protein sequence ID" value="OWO98014.1"/>
    <property type="molecule type" value="Genomic_DNA"/>
</dbReference>
<proteinExistence type="inferred from homology"/>
<feature type="compositionally biased region" description="Low complexity" evidence="8">
    <location>
        <begin position="755"/>
        <end position="766"/>
    </location>
</feature>
<evidence type="ECO:0000259" key="9">
    <source>
        <dbReference type="Pfam" id="PF03828"/>
    </source>
</evidence>
<feature type="domain" description="PAP-associated" evidence="9">
    <location>
        <begin position="497"/>
        <end position="551"/>
    </location>
</feature>
<dbReference type="Pfam" id="PF22600">
    <property type="entry name" value="MTPAP-like_central"/>
    <property type="match status" value="1"/>
</dbReference>
<dbReference type="GO" id="GO:0046872">
    <property type="term" value="F:metal ion binding"/>
    <property type="evidence" value="ECO:0007669"/>
    <property type="project" value="UniProtKB-KW"/>
</dbReference>
<dbReference type="Gene3D" id="3.30.460.10">
    <property type="entry name" value="Beta Polymerase, domain 2"/>
    <property type="match status" value="1"/>
</dbReference>
<dbReference type="Gene3D" id="1.10.1410.10">
    <property type="match status" value="1"/>
</dbReference>
<dbReference type="PANTHER" id="PTHR12271:SF113">
    <property type="entry name" value="POLY(A) RNA POLYMERASE CID11"/>
    <property type="match status" value="1"/>
</dbReference>
<dbReference type="InParanoid" id="A0A218YSZ1"/>
<evidence type="ECO:0000256" key="4">
    <source>
        <dbReference type="ARBA" id="ARBA00012388"/>
    </source>
</evidence>
<evidence type="ECO:0000256" key="5">
    <source>
        <dbReference type="ARBA" id="ARBA00022679"/>
    </source>
</evidence>
<accession>A0A218YSZ1</accession>
<dbReference type="Pfam" id="PF03828">
    <property type="entry name" value="PAP_assoc"/>
    <property type="match status" value="1"/>
</dbReference>
<feature type="compositionally biased region" description="Polar residues" evidence="8">
    <location>
        <begin position="1200"/>
        <end position="1209"/>
    </location>
</feature>
<comment type="caution">
    <text evidence="11">The sequence shown here is derived from an EMBL/GenBank/DDBJ whole genome shotgun (WGS) entry which is preliminary data.</text>
</comment>
<feature type="region of interest" description="Disordered" evidence="8">
    <location>
        <begin position="1006"/>
        <end position="1244"/>
    </location>
</feature>
<feature type="domain" description="Poly(A) RNA polymerase mitochondrial-like central palm" evidence="10">
    <location>
        <begin position="276"/>
        <end position="408"/>
    </location>
</feature>
<dbReference type="InterPro" id="IPR054708">
    <property type="entry name" value="MTPAP-like_central"/>
</dbReference>
<feature type="compositionally biased region" description="Polar residues" evidence="8">
    <location>
        <begin position="178"/>
        <end position="188"/>
    </location>
</feature>
<dbReference type="SUPFAM" id="SSF81301">
    <property type="entry name" value="Nucleotidyltransferase"/>
    <property type="match status" value="1"/>
</dbReference>
<evidence type="ECO:0000313" key="12">
    <source>
        <dbReference type="Proteomes" id="UP000242519"/>
    </source>
</evidence>
<evidence type="ECO:0000256" key="3">
    <source>
        <dbReference type="ARBA" id="ARBA00008593"/>
    </source>
</evidence>
<dbReference type="CDD" id="cd05402">
    <property type="entry name" value="NT_PAP_TUTase"/>
    <property type="match status" value="1"/>
</dbReference>
<dbReference type="InterPro" id="IPR002058">
    <property type="entry name" value="PAP_assoc"/>
</dbReference>
<keyword evidence="7" id="KW-0460">Magnesium</keyword>
<feature type="compositionally biased region" description="Low complexity" evidence="8">
    <location>
        <begin position="634"/>
        <end position="646"/>
    </location>
</feature>
<dbReference type="SUPFAM" id="SSF81631">
    <property type="entry name" value="PAP/OAS1 substrate-binding domain"/>
    <property type="match status" value="1"/>
</dbReference>
<protein>
    <recommendedName>
        <fullName evidence="4">polynucleotide adenylyltransferase</fullName>
        <ecNumber evidence="4">2.7.7.19</ecNumber>
    </recommendedName>
</protein>
<dbReference type="STRING" id="503106.A0A218YSZ1"/>
<comment type="cofactor">
    <cofactor evidence="1">
        <name>Mn(2+)</name>
        <dbReference type="ChEBI" id="CHEBI:29035"/>
    </cofactor>
</comment>
<keyword evidence="12" id="KW-1185">Reference proteome</keyword>
<organism evidence="11 12">
    <name type="scientific">Diplocarpon coronariae</name>
    <dbReference type="NCBI Taxonomy" id="2795749"/>
    <lineage>
        <taxon>Eukaryota</taxon>
        <taxon>Fungi</taxon>
        <taxon>Dikarya</taxon>
        <taxon>Ascomycota</taxon>
        <taxon>Pezizomycotina</taxon>
        <taxon>Leotiomycetes</taxon>
        <taxon>Helotiales</taxon>
        <taxon>Drepanopezizaceae</taxon>
        <taxon>Diplocarpon</taxon>
    </lineage>
</organism>
<feature type="region of interest" description="Disordered" evidence="8">
    <location>
        <begin position="101"/>
        <end position="157"/>
    </location>
</feature>
<dbReference type="EC" id="2.7.7.19" evidence="4"/>
<dbReference type="AlphaFoldDB" id="A0A218YSZ1"/>
<sequence>MDRQPSAAHPQYQYQHSQATQWSRLVRRNTLAPVVPSSPPPLKLAAPSHVPQQLELIPILLPQHPSHHLVQLAHYNRLVTTGRTSRLQSSPLPPLLSPQHIQAVPGQRSSPSGGIPAWNTHPSGRAGHGNRESRRLSKGERAPVTDKDPTADMPGKKAELSQLPIRPYAHNHNTALFHQSSSVPSTPHQYARKFSSGSRETSPNATHNHSPRSAYSESNMLLPAKPHPAQRGGCRFETAMAHSKRRMPYNLGDELLEKLDPAEIKSKLAEDDERRLSADMKEMYDALLPTPQSDRNREHMVQKLADLFNGKWPGHNIRVHVFGSSGNLLCTDSSDVDICITTEWKAMEKVCMVADLLANHGMEKVICIPNAKVPIVKIWDPELQLACDMNVNNPLALENTRMIKTYVQIDPRVRPLAMIIKKWTKERIVNDAAFGCTLSSYTWICMIIYFLQTRNPPILPALHQRPHNKLPPKDGVESAFADDLEALAGFGAKNKESLGDLLFHFFRFYSHEFDYENTVISVRNGKPVSKVEKEWHRSLNNRLCVEEPFNVGRNLGNTADDTSFRGLHLELRRAFDLIAEGKLTECCEKYVFPKEEERPFFTRPKKNPAVIMRSTSSSSRGRGGGHRGSRHSNRNGSSNRRASSGAFDHNLSYMPGVSHSLSSQQAWMQSQAQAQLSHDLHTTYSFLQQQENTLRLQLFAQSQAQAYAHAQAHGQGAGNKVKQHATERNRTSSVDQPPLTAPIRPDMYFYPLQYPPSQTYPGYQTPPTNPPSPSSSAATPELRRGMHRSTVASESGQAQSSSALRSQSQPATRSAPPPLSLPGAGIGYAGLGIYHSQRPVSGHAMPSFIADQNLESGLDSSYGTMPPPSEEAQTKEYVGYYVNDPTQFWKRHSAVPPPIPTFGDFGQTRTGLRRLSTEQLPQSILDRMKKPARSSSPLGHDRSISIGAPLSAVHSPNGVSNLNLRALNSQTPAVVNGSHPVPLSIPNWRASISDGSVLEDRKSDITTGALDSHPQVSRAGSDASGDQDTSVQLTSRDPHQVGRSDTPMVVNGSTPLKDDAGSPSSSLASSNGHIPQPIHISNGLLPMDSSSPLRLSPNSRNRLARQNGGISPIDIGLSQELNRDDPPHLSPVYETRTPSPTASRKFEPSDKLSNGFSSRANEGPANPAKATQQANQTNGNHPTQAVTSKTNRHTRASKSEGASGSWQKIQKSKKKAAAPEVKNPVDGQARGDMFPAHVSERKGG</sequence>
<dbReference type="OrthoDB" id="2274644at2759"/>
<feature type="compositionally biased region" description="Polar residues" evidence="8">
    <location>
        <begin position="195"/>
        <end position="215"/>
    </location>
</feature>
<feature type="compositionally biased region" description="Polar residues" evidence="8">
    <location>
        <begin position="1169"/>
        <end position="1189"/>
    </location>
</feature>
<evidence type="ECO:0000259" key="10">
    <source>
        <dbReference type="Pfam" id="PF22600"/>
    </source>
</evidence>
<feature type="region of interest" description="Disordered" evidence="8">
    <location>
        <begin position="178"/>
        <end position="215"/>
    </location>
</feature>
<feature type="compositionally biased region" description="Basic and acidic residues" evidence="8">
    <location>
        <begin position="129"/>
        <end position="157"/>
    </location>
</feature>
<feature type="compositionally biased region" description="Polar residues" evidence="8">
    <location>
        <begin position="1151"/>
        <end position="1160"/>
    </location>
</feature>
<evidence type="ECO:0000313" key="11">
    <source>
        <dbReference type="EMBL" id="OWO98014.1"/>
    </source>
</evidence>
<evidence type="ECO:0000256" key="6">
    <source>
        <dbReference type="ARBA" id="ARBA00022723"/>
    </source>
</evidence>
<evidence type="ECO:0000256" key="8">
    <source>
        <dbReference type="SAM" id="MobiDB-lite"/>
    </source>
</evidence>
<feature type="compositionally biased region" description="Polar residues" evidence="8">
    <location>
        <begin position="1024"/>
        <end position="1035"/>
    </location>
</feature>
<evidence type="ECO:0000256" key="1">
    <source>
        <dbReference type="ARBA" id="ARBA00001936"/>
    </source>
</evidence>
<feature type="region of interest" description="Disordered" evidence="8">
    <location>
        <begin position="602"/>
        <end position="650"/>
    </location>
</feature>
<dbReference type="GO" id="GO:1990817">
    <property type="term" value="F:poly(A) RNA polymerase activity"/>
    <property type="evidence" value="ECO:0007669"/>
    <property type="project" value="UniProtKB-EC"/>
</dbReference>
<feature type="compositionally biased region" description="Basic residues" evidence="8">
    <location>
        <begin position="623"/>
        <end position="633"/>
    </location>
</feature>
<evidence type="ECO:0000256" key="2">
    <source>
        <dbReference type="ARBA" id="ARBA00001946"/>
    </source>
</evidence>
<dbReference type="InterPro" id="IPR043519">
    <property type="entry name" value="NT_sf"/>
</dbReference>
<name>A0A218YSZ1_9HELO</name>
<feature type="region of interest" description="Disordered" evidence="8">
    <location>
        <begin position="710"/>
        <end position="820"/>
    </location>
</feature>
<feature type="compositionally biased region" description="Low complexity" evidence="8">
    <location>
        <begin position="792"/>
        <end position="811"/>
    </location>
</feature>
<evidence type="ECO:0000256" key="7">
    <source>
        <dbReference type="ARBA" id="ARBA00022842"/>
    </source>
</evidence>
<dbReference type="GO" id="GO:0010605">
    <property type="term" value="P:negative regulation of macromolecule metabolic process"/>
    <property type="evidence" value="ECO:0007669"/>
    <property type="project" value="UniProtKB-ARBA"/>
</dbReference>
<dbReference type="Proteomes" id="UP000242519">
    <property type="component" value="Unassembled WGS sequence"/>
</dbReference>
<keyword evidence="6" id="KW-0479">Metal-binding</keyword>
<comment type="cofactor">
    <cofactor evidence="2">
        <name>Mg(2+)</name>
        <dbReference type="ChEBI" id="CHEBI:18420"/>
    </cofactor>
</comment>